<name>A0ABR5Y983_9SPHN</name>
<dbReference type="Proteomes" id="UP000076609">
    <property type="component" value="Unassembled WGS sequence"/>
</dbReference>
<dbReference type="InterPro" id="IPR013538">
    <property type="entry name" value="ASHA1/2-like_C"/>
</dbReference>
<dbReference type="Gene3D" id="3.30.530.20">
    <property type="match status" value="1"/>
</dbReference>
<protein>
    <submittedName>
        <fullName evidence="3">ATPase</fullName>
    </submittedName>
</protein>
<reference evidence="4" key="1">
    <citation type="submission" date="2016-01" db="EMBL/GenBank/DDBJ databases">
        <title>Draft genome of Chromobacterium sp. F49.</title>
        <authorList>
            <person name="Hong K.W."/>
        </authorList>
    </citation>
    <scope>NUCLEOTIDE SEQUENCE [LARGE SCALE GENOMIC DNA]</scope>
    <source>
        <strain evidence="4">CN3</strain>
    </source>
</reference>
<organism evidence="3 4">
    <name type="scientific">Sphingomonas hankookensis</name>
    <dbReference type="NCBI Taxonomy" id="563996"/>
    <lineage>
        <taxon>Bacteria</taxon>
        <taxon>Pseudomonadati</taxon>
        <taxon>Pseudomonadota</taxon>
        <taxon>Alphaproteobacteria</taxon>
        <taxon>Sphingomonadales</taxon>
        <taxon>Sphingomonadaceae</taxon>
        <taxon>Sphingomonas</taxon>
    </lineage>
</organism>
<evidence type="ECO:0000313" key="4">
    <source>
        <dbReference type="Proteomes" id="UP000076609"/>
    </source>
</evidence>
<comment type="caution">
    <text evidence="3">The sequence shown here is derived from an EMBL/GenBank/DDBJ whole genome shotgun (WGS) entry which is preliminary data.</text>
</comment>
<sequence length="153" mass="16976">MIPEHELAIERRIPAPVETVWRAWTDHLPKWWAPRPWTTELLGLDLVPGGRFATTMRGPNGEAMTGEGVILDVVPHERIVFTNAFAPGWISQPQRLTFVGVFTFEADGDGATLYRAAARHWDDETAKMHAEMGFEGGWAMVAQQLEAVALGLG</sequence>
<dbReference type="SUPFAM" id="SSF55961">
    <property type="entry name" value="Bet v1-like"/>
    <property type="match status" value="1"/>
</dbReference>
<keyword evidence="4" id="KW-1185">Reference proteome</keyword>
<gene>
    <name evidence="3" type="ORF">AVT10_07520</name>
</gene>
<evidence type="ECO:0000313" key="3">
    <source>
        <dbReference type="EMBL" id="KZE08761.1"/>
    </source>
</evidence>
<dbReference type="EMBL" id="LQQO01000061">
    <property type="protein sequence ID" value="KZE08761.1"/>
    <property type="molecule type" value="Genomic_DNA"/>
</dbReference>
<accession>A0ABR5Y983</accession>
<comment type="similarity">
    <text evidence="1">Belongs to the AHA1 family.</text>
</comment>
<proteinExistence type="inferred from homology"/>
<evidence type="ECO:0000256" key="1">
    <source>
        <dbReference type="ARBA" id="ARBA00006817"/>
    </source>
</evidence>
<dbReference type="RefSeq" id="WP_066693920.1">
    <property type="nucleotide sequence ID" value="NZ_LQQO01000061.1"/>
</dbReference>
<evidence type="ECO:0000259" key="2">
    <source>
        <dbReference type="Pfam" id="PF08327"/>
    </source>
</evidence>
<feature type="domain" description="Activator of Hsp90 ATPase homologue 1/2-like C-terminal" evidence="2">
    <location>
        <begin position="15"/>
        <end position="148"/>
    </location>
</feature>
<dbReference type="Pfam" id="PF08327">
    <property type="entry name" value="AHSA1"/>
    <property type="match status" value="1"/>
</dbReference>
<dbReference type="InterPro" id="IPR023393">
    <property type="entry name" value="START-like_dom_sf"/>
</dbReference>